<dbReference type="Gene3D" id="2.10.25.10">
    <property type="entry name" value="Laminin"/>
    <property type="match status" value="1"/>
</dbReference>
<dbReference type="GO" id="GO:0005576">
    <property type="term" value="C:extracellular region"/>
    <property type="evidence" value="ECO:0007669"/>
    <property type="project" value="UniProtKB-SubCell"/>
</dbReference>
<dbReference type="SMART" id="SM00180">
    <property type="entry name" value="EGF_Lam"/>
    <property type="match status" value="1"/>
</dbReference>
<dbReference type="CDD" id="cd00055">
    <property type="entry name" value="EGF_Lam"/>
    <property type="match status" value="1"/>
</dbReference>
<dbReference type="PROSITE" id="PS01248">
    <property type="entry name" value="EGF_LAM_1"/>
    <property type="match status" value="1"/>
</dbReference>
<name>A0A0B6YPG1_9EUPU</name>
<keyword evidence="2" id="KW-0964">Secreted</keyword>
<feature type="non-terminal residue" evidence="10">
    <location>
        <position position="84"/>
    </location>
</feature>
<protein>
    <recommendedName>
        <fullName evidence="9">Laminin EGF-like domain-containing protein</fullName>
    </recommendedName>
</protein>
<keyword evidence="3" id="KW-0732">Signal</keyword>
<evidence type="ECO:0000256" key="7">
    <source>
        <dbReference type="ARBA" id="ARBA00023292"/>
    </source>
</evidence>
<keyword evidence="7 8" id="KW-0424">Laminin EGF-like domain</keyword>
<proteinExistence type="predicted"/>
<comment type="subcellular location">
    <subcellularLocation>
        <location evidence="1">Secreted</location>
    </subcellularLocation>
</comment>
<evidence type="ECO:0000259" key="9">
    <source>
        <dbReference type="PROSITE" id="PS50027"/>
    </source>
</evidence>
<accession>A0A0B6YPG1</accession>
<dbReference type="Pfam" id="PF00053">
    <property type="entry name" value="EGF_laminin"/>
    <property type="match status" value="1"/>
</dbReference>
<evidence type="ECO:0000256" key="3">
    <source>
        <dbReference type="ARBA" id="ARBA00022729"/>
    </source>
</evidence>
<evidence type="ECO:0000256" key="1">
    <source>
        <dbReference type="ARBA" id="ARBA00004613"/>
    </source>
</evidence>
<evidence type="ECO:0000256" key="2">
    <source>
        <dbReference type="ARBA" id="ARBA00022525"/>
    </source>
</evidence>
<keyword evidence="5 8" id="KW-1015">Disulfide bond</keyword>
<dbReference type="PROSITE" id="PS50027">
    <property type="entry name" value="EGF_LAM_2"/>
    <property type="match status" value="1"/>
</dbReference>
<reference evidence="10" key="1">
    <citation type="submission" date="2014-12" db="EMBL/GenBank/DDBJ databases">
        <title>Insight into the proteome of Arion vulgaris.</title>
        <authorList>
            <person name="Aradska J."/>
            <person name="Bulat T."/>
            <person name="Smidak R."/>
            <person name="Sarate P."/>
            <person name="Gangsoo J."/>
            <person name="Sialana F."/>
            <person name="Bilban M."/>
            <person name="Lubec G."/>
        </authorList>
    </citation>
    <scope>NUCLEOTIDE SEQUENCE</scope>
    <source>
        <tissue evidence="10">Skin</tissue>
    </source>
</reference>
<feature type="non-terminal residue" evidence="10">
    <location>
        <position position="1"/>
    </location>
</feature>
<sequence>LCNEAGSAGGTVCNKTSGQCICKVNTDGLQCNTCRFGTFGLDSRNPTGCLDCICMGITKECTSAGIKLTSILYQLSMKTSTGVV</sequence>
<evidence type="ECO:0000256" key="8">
    <source>
        <dbReference type="PROSITE-ProRule" id="PRU00460"/>
    </source>
</evidence>
<keyword evidence="4" id="KW-0677">Repeat</keyword>
<dbReference type="EMBL" id="HACG01010495">
    <property type="protein sequence ID" value="CEK57360.1"/>
    <property type="molecule type" value="Transcribed_RNA"/>
</dbReference>
<evidence type="ECO:0000256" key="4">
    <source>
        <dbReference type="ARBA" id="ARBA00022737"/>
    </source>
</evidence>
<gene>
    <name evidence="10" type="primary">ORF29973</name>
</gene>
<dbReference type="SUPFAM" id="SSF57196">
    <property type="entry name" value="EGF/Laminin"/>
    <property type="match status" value="1"/>
</dbReference>
<dbReference type="AlphaFoldDB" id="A0A0B6YPG1"/>
<evidence type="ECO:0000256" key="6">
    <source>
        <dbReference type="ARBA" id="ARBA00023180"/>
    </source>
</evidence>
<dbReference type="InterPro" id="IPR002049">
    <property type="entry name" value="LE_dom"/>
</dbReference>
<evidence type="ECO:0000313" key="10">
    <source>
        <dbReference type="EMBL" id="CEK57360.1"/>
    </source>
</evidence>
<dbReference type="FunFam" id="2.10.25.10:FF:000090">
    <property type="entry name" value="laminin subunit alpha"/>
    <property type="match status" value="1"/>
</dbReference>
<feature type="disulfide bond" evidence="8">
    <location>
        <begin position="22"/>
        <end position="31"/>
    </location>
</feature>
<comment type="caution">
    <text evidence="8">Lacks conserved residue(s) required for the propagation of feature annotation.</text>
</comment>
<evidence type="ECO:0000256" key="5">
    <source>
        <dbReference type="ARBA" id="ARBA00023157"/>
    </source>
</evidence>
<feature type="domain" description="Laminin EGF-like" evidence="9">
    <location>
        <begin position="1"/>
        <end position="51"/>
    </location>
</feature>
<organism evidence="10">
    <name type="scientific">Arion vulgaris</name>
    <dbReference type="NCBI Taxonomy" id="1028688"/>
    <lineage>
        <taxon>Eukaryota</taxon>
        <taxon>Metazoa</taxon>
        <taxon>Spiralia</taxon>
        <taxon>Lophotrochozoa</taxon>
        <taxon>Mollusca</taxon>
        <taxon>Gastropoda</taxon>
        <taxon>Heterobranchia</taxon>
        <taxon>Euthyneura</taxon>
        <taxon>Panpulmonata</taxon>
        <taxon>Eupulmonata</taxon>
        <taxon>Stylommatophora</taxon>
        <taxon>Helicina</taxon>
        <taxon>Arionoidea</taxon>
        <taxon>Arionidae</taxon>
        <taxon>Arion</taxon>
    </lineage>
</organism>
<keyword evidence="6" id="KW-0325">Glycoprotein</keyword>